<dbReference type="HOGENOM" id="CLU_2754392_0_0_3"/>
<protein>
    <recommendedName>
        <fullName evidence="3">Pentapeptide repeat-containing protein</fullName>
    </recommendedName>
</protein>
<dbReference type="Proteomes" id="UP000027395">
    <property type="component" value="Chromosome"/>
</dbReference>
<dbReference type="eggNOG" id="COG1357">
    <property type="taxonomic scope" value="Bacteria"/>
</dbReference>
<dbReference type="InterPro" id="IPR001646">
    <property type="entry name" value="5peptide_repeat"/>
</dbReference>
<reference evidence="1 2" key="1">
    <citation type="journal article" date="2014" name="Appl. Environ. Microbiol.">
        <title>Elucidation of insertion elements encoded on plasmids and in vitro construction of shuttle vectors from the toxic cyanobacterium Planktothrix.</title>
        <authorList>
            <person name="Christiansen G."/>
            <person name="Goesmann A."/>
            <person name="Kurmayer R."/>
        </authorList>
    </citation>
    <scope>NUCLEOTIDE SEQUENCE [LARGE SCALE GENOMIC DNA]</scope>
    <source>
        <strain evidence="1 2">NIVA-CYA 126/8</strain>
    </source>
</reference>
<sequence length="70" mass="7825">MQIQSTIDSQELLRRYLAGERDFNHINLIGAHLCQVNLVGANLIGASLDRADLTRAILHELFPVRLSESP</sequence>
<name>A0A073CEL0_PLAA1</name>
<dbReference type="AlphaFoldDB" id="A0A073CEL0"/>
<dbReference type="SUPFAM" id="SSF141571">
    <property type="entry name" value="Pentapeptide repeat-like"/>
    <property type="match status" value="1"/>
</dbReference>
<dbReference type="RefSeq" id="WP_026797085.1">
    <property type="nucleotide sequence ID" value="NZ_CM002803.1"/>
</dbReference>
<proteinExistence type="predicted"/>
<dbReference type="STRING" id="388467.A19Y_1550"/>
<dbReference type="Pfam" id="PF00805">
    <property type="entry name" value="Pentapeptide"/>
    <property type="match status" value="1"/>
</dbReference>
<evidence type="ECO:0000313" key="2">
    <source>
        <dbReference type="Proteomes" id="UP000027395"/>
    </source>
</evidence>
<gene>
    <name evidence="1" type="ORF">A19Y_1550</name>
</gene>
<organism evidence="1 2">
    <name type="scientific">Planktothrix agardhii (strain NIVA-CYA 126/8)</name>
    <dbReference type="NCBI Taxonomy" id="388467"/>
    <lineage>
        <taxon>Bacteria</taxon>
        <taxon>Bacillati</taxon>
        <taxon>Cyanobacteriota</taxon>
        <taxon>Cyanophyceae</taxon>
        <taxon>Oscillatoriophycideae</taxon>
        <taxon>Oscillatoriales</taxon>
        <taxon>Microcoleaceae</taxon>
        <taxon>Planktothrix</taxon>
    </lineage>
</organism>
<evidence type="ECO:0008006" key="3">
    <source>
        <dbReference type="Google" id="ProtNLM"/>
    </source>
</evidence>
<evidence type="ECO:0000313" key="1">
    <source>
        <dbReference type="EMBL" id="KEI66576.1"/>
    </source>
</evidence>
<dbReference type="GeneID" id="77287769"/>
<dbReference type="EMBL" id="CM002803">
    <property type="protein sequence ID" value="KEI66576.1"/>
    <property type="molecule type" value="Genomic_DNA"/>
</dbReference>
<dbReference type="Gene3D" id="2.160.20.80">
    <property type="entry name" value="E3 ubiquitin-protein ligase SopA"/>
    <property type="match status" value="1"/>
</dbReference>
<keyword evidence="2" id="KW-1185">Reference proteome</keyword>
<dbReference type="PATRIC" id="fig|388467.6.peg.1482"/>
<accession>A0A073CEL0</accession>